<dbReference type="AlphaFoldDB" id="A0A1M5RGQ3"/>
<keyword evidence="2" id="KW-0489">Methyltransferase</keyword>
<dbReference type="Pfam" id="PF13847">
    <property type="entry name" value="Methyltransf_31"/>
    <property type="match status" value="1"/>
</dbReference>
<proteinExistence type="predicted"/>
<protein>
    <submittedName>
        <fullName evidence="2">Ubiquinone/menaquinone biosynthesis C-methylase UbiE</fullName>
    </submittedName>
</protein>
<gene>
    <name evidence="2" type="ORF">SAMN04488044_2189</name>
</gene>
<evidence type="ECO:0000313" key="3">
    <source>
        <dbReference type="Proteomes" id="UP000184211"/>
    </source>
</evidence>
<dbReference type="InterPro" id="IPR029063">
    <property type="entry name" value="SAM-dependent_MTases_sf"/>
</dbReference>
<dbReference type="STRING" id="870908.SAMN04488044_2189"/>
<dbReference type="GO" id="GO:0008168">
    <property type="term" value="F:methyltransferase activity"/>
    <property type="evidence" value="ECO:0007669"/>
    <property type="project" value="UniProtKB-KW"/>
</dbReference>
<reference evidence="3" key="1">
    <citation type="submission" date="2016-11" db="EMBL/GenBank/DDBJ databases">
        <authorList>
            <person name="Varghese N."/>
            <person name="Submissions S."/>
        </authorList>
    </citation>
    <scope>NUCLEOTIDE SEQUENCE [LARGE SCALE GENOMIC DNA]</scope>
    <source>
        <strain evidence="3">DSM 28223</strain>
    </source>
</reference>
<keyword evidence="2" id="KW-0830">Ubiquinone</keyword>
<dbReference type="Gene3D" id="3.40.50.150">
    <property type="entry name" value="Vaccinia Virus protein VP39"/>
    <property type="match status" value="1"/>
</dbReference>
<dbReference type="GO" id="GO:0032259">
    <property type="term" value="P:methylation"/>
    <property type="evidence" value="ECO:0007669"/>
    <property type="project" value="UniProtKB-KW"/>
</dbReference>
<name>A0A1M5RGQ3_9RHOB</name>
<dbReference type="PANTHER" id="PTHR43861:SF1">
    <property type="entry name" value="TRANS-ACONITATE 2-METHYLTRANSFERASE"/>
    <property type="match status" value="1"/>
</dbReference>
<dbReference type="EMBL" id="FQWM01000004">
    <property type="protein sequence ID" value="SHH25229.1"/>
    <property type="molecule type" value="Genomic_DNA"/>
</dbReference>
<evidence type="ECO:0000313" key="2">
    <source>
        <dbReference type="EMBL" id="SHH25229.1"/>
    </source>
</evidence>
<feature type="domain" description="Methyltransferase" evidence="1">
    <location>
        <begin position="39"/>
        <end position="143"/>
    </location>
</feature>
<accession>A0A1M5RGQ3</accession>
<keyword evidence="2" id="KW-0808">Transferase</keyword>
<sequence length="211" mass="23556">MMMNAEKFWDGVAPKYAKSPIKNQAGFEQTLNRTRGYLKPDDRVLEIGAGTGSTALLLADSVAEIVATDISDKMLEVGRARAWEQCINNVTFQQRDAGDLPDGPFDVVLAHNILHLVEDLPAVLNAVYATLKPGGLFISKTFVKPTRGLQLEYRVMRLALPLMQRFGKAPFVSMFQAPDFDAEIKRAGFEILEAGHFPDTETRRYIVARKR</sequence>
<dbReference type="SUPFAM" id="SSF53335">
    <property type="entry name" value="S-adenosyl-L-methionine-dependent methyltransferases"/>
    <property type="match status" value="1"/>
</dbReference>
<organism evidence="2 3">
    <name type="scientific">Cognatishimia maritima</name>
    <dbReference type="NCBI Taxonomy" id="870908"/>
    <lineage>
        <taxon>Bacteria</taxon>
        <taxon>Pseudomonadati</taxon>
        <taxon>Pseudomonadota</taxon>
        <taxon>Alphaproteobacteria</taxon>
        <taxon>Rhodobacterales</taxon>
        <taxon>Paracoccaceae</taxon>
        <taxon>Cognatishimia</taxon>
    </lineage>
</organism>
<keyword evidence="3" id="KW-1185">Reference proteome</keyword>
<dbReference type="PANTHER" id="PTHR43861">
    <property type="entry name" value="TRANS-ACONITATE 2-METHYLTRANSFERASE-RELATED"/>
    <property type="match status" value="1"/>
</dbReference>
<dbReference type="CDD" id="cd02440">
    <property type="entry name" value="AdoMet_MTases"/>
    <property type="match status" value="1"/>
</dbReference>
<evidence type="ECO:0000259" key="1">
    <source>
        <dbReference type="Pfam" id="PF13847"/>
    </source>
</evidence>
<dbReference type="Proteomes" id="UP000184211">
    <property type="component" value="Unassembled WGS sequence"/>
</dbReference>
<dbReference type="InterPro" id="IPR025714">
    <property type="entry name" value="Methyltranfer_dom"/>
</dbReference>